<evidence type="ECO:0000256" key="3">
    <source>
        <dbReference type="ARBA" id="ARBA00022679"/>
    </source>
</evidence>
<dbReference type="SMART" id="SM00663">
    <property type="entry name" value="RPOLA_N"/>
    <property type="match status" value="1"/>
</dbReference>
<dbReference type="GO" id="GO:0006351">
    <property type="term" value="P:DNA-templated transcription"/>
    <property type="evidence" value="ECO:0007669"/>
    <property type="project" value="InterPro"/>
</dbReference>
<comment type="caution">
    <text evidence="7">The sequence shown here is derived from an EMBL/GenBank/DDBJ whole genome shotgun (WGS) entry which is preliminary data.</text>
</comment>
<dbReference type="SUPFAM" id="SSF64484">
    <property type="entry name" value="beta and beta-prime subunits of DNA dependent RNA-polymerase"/>
    <property type="match status" value="2"/>
</dbReference>
<dbReference type="Gene3D" id="2.40.40.20">
    <property type="match status" value="1"/>
</dbReference>
<evidence type="ECO:0000256" key="5">
    <source>
        <dbReference type="ARBA" id="ARBA00023163"/>
    </source>
</evidence>
<dbReference type="Pfam" id="PF00562">
    <property type="entry name" value="RNA_pol_Rpb2_6"/>
    <property type="match status" value="1"/>
</dbReference>
<proteinExistence type="predicted"/>
<dbReference type="AlphaFoldDB" id="A0A0F9JAY8"/>
<dbReference type="InterPro" id="IPR007120">
    <property type="entry name" value="DNA-dir_RNAP_su2_dom"/>
</dbReference>
<dbReference type="EC" id="2.7.7.6" evidence="1"/>
<organism evidence="7">
    <name type="scientific">marine sediment metagenome</name>
    <dbReference type="NCBI Taxonomy" id="412755"/>
    <lineage>
        <taxon>unclassified sequences</taxon>
        <taxon>metagenomes</taxon>
        <taxon>ecological metagenomes</taxon>
    </lineage>
</organism>
<dbReference type="Gene3D" id="2.40.50.150">
    <property type="match status" value="1"/>
</dbReference>
<dbReference type="GO" id="GO:0003899">
    <property type="term" value="F:DNA-directed RNA polymerase activity"/>
    <property type="evidence" value="ECO:0007669"/>
    <property type="project" value="UniProtKB-EC"/>
</dbReference>
<dbReference type="InterPro" id="IPR014724">
    <property type="entry name" value="RNA_pol_RPB2_OB-fold"/>
</dbReference>
<evidence type="ECO:0000256" key="4">
    <source>
        <dbReference type="ARBA" id="ARBA00022695"/>
    </source>
</evidence>
<keyword evidence="4" id="KW-0548">Nucleotidyltransferase</keyword>
<dbReference type="InterPro" id="IPR015712">
    <property type="entry name" value="DNA-dir_RNA_pol_su2"/>
</dbReference>
<keyword evidence="5" id="KW-0804">Transcription</keyword>
<dbReference type="EMBL" id="LAZR01011879">
    <property type="protein sequence ID" value="KKM55833.1"/>
    <property type="molecule type" value="Genomic_DNA"/>
</dbReference>
<dbReference type="Gene3D" id="2.40.270.10">
    <property type="entry name" value="DNA-directed RNA polymerase, subunit 2, domain 6"/>
    <property type="match status" value="1"/>
</dbReference>
<dbReference type="GO" id="GO:0003677">
    <property type="term" value="F:DNA binding"/>
    <property type="evidence" value="ECO:0007669"/>
    <property type="project" value="InterPro"/>
</dbReference>
<feature type="non-terminal residue" evidence="7">
    <location>
        <position position="1"/>
    </location>
</feature>
<dbReference type="InterPro" id="IPR007645">
    <property type="entry name" value="RNA_pol_Rpb2_3"/>
</dbReference>
<accession>A0A0F9JAY8</accession>
<evidence type="ECO:0000259" key="6">
    <source>
        <dbReference type="SMART" id="SM00663"/>
    </source>
</evidence>
<dbReference type="Gene3D" id="2.40.50.100">
    <property type="match status" value="1"/>
</dbReference>
<sequence length="1177" mass="131413">VEDLVESYFEKQSAIIQGKLKRSLGLKDKVREIISPATFGEPIKKFFTVGDLSSTPAQTNPVEIANVWRKTTPMGSGGIKSHHAITMETRDVQPTHLGYLDPLNTPESGKVGVTVGLTSEVRKRGNDMVTPVVDKNNKMHWLDPIQFFNSKIGFPDQYDVVNGKAKGISNEIKSMYKSKNITLASKDVDYYLRSPRTMFSFPSNLVPFLQNTQANRAGTGARMIGQAMTLDAKEPPLVRTYRTSKSTYEDMLGGYLNPKLAIGETGTVQAIDDKYISVKLSSGKIKKLGLYNDFPLNQDGYLDSTVLVKPGDKVDSTTALTESNYSQGHTLAIGKNLTVAYMPYKGYNFEDGAVITDDAAKKLSHTMLHKANIFYNPKMAKFSKEKFAAWYPDILTPENNKKLDSRGIIKVGQTIDPGEVLAAFLVEKELDEQEMALKKLNKFIFNVYAKNVTIWDEEESGIVTDVSVTGRNIDIYIKATHPFKEGDKLSGRYGNKYIVTKIIPTSDAPHRLKGDPIDILLSPHSVPGRMNVGQLLETAAGKIAEKTGKPYIVNNFENPTQDMAAKIFAEMKKEGIEPNEILTDGKTGQKIKNPIFVGKQYIMKLRHIVNKKQGTHNYGVYDIDEQPAGKGAQKVGTMDTYAYLAHGAKHNLYEMTNIKGRKNEEYWRDLQFGLPPGKPARNFIFDKMTTYLKGSGINVSKKGNKLQILPLTDADVLDMSNGEIKDPGAMLVGKNLTSRKDGLFDPTVTGGVKGTQWGHIKLIDKIPNPMFEDAIIKALNLTENSYANILNGKLTLNGETGHKAIFKALKEIKVGSRIKTLKAELKIAPPTNVNKLNTKIRYMEALKDLKMDPIKAYTMGVVPVIPPVFRPTYPLPSGDLVVSDINKHYRDVGLVNKSLRDSFKDLPESMRLEGMNTLYTSIKAMQGFIDPITYSKEKYKGFVQELGKMKTGLIHGKAWAHRQDVSGRSTITVEPSLGLNEVGIPRDFAYTTYKPFILRSLKESGIKATRALKHYEEKTPTAQLALDNVMKERPVILNRAPSLHKHSVQAFRPVLTTGKSIRLNPLVVKGFNADFDGNSVNAYITISYDFKFLEKVLRKELNLDKDFSLDFDTYFNYIKGIHTNQESLNMLKEAITSYIDIKENKIFNIHIKDFPHTNKITKETNKIIESASQASSS</sequence>
<dbReference type="InterPro" id="IPR006592">
    <property type="entry name" value="RNA_pol_N"/>
</dbReference>
<dbReference type="Gene3D" id="3.90.1100.10">
    <property type="match status" value="1"/>
</dbReference>
<keyword evidence="2" id="KW-0240">DNA-directed RNA polymerase</keyword>
<evidence type="ECO:0000256" key="2">
    <source>
        <dbReference type="ARBA" id="ARBA00022478"/>
    </source>
</evidence>
<keyword evidence="3" id="KW-0808">Transferase</keyword>
<dbReference type="InterPro" id="IPR037033">
    <property type="entry name" value="DNA-dir_RNAP_su2_hyb_sf"/>
</dbReference>
<reference evidence="7" key="1">
    <citation type="journal article" date="2015" name="Nature">
        <title>Complex archaea that bridge the gap between prokaryotes and eukaryotes.</title>
        <authorList>
            <person name="Spang A."/>
            <person name="Saw J.H."/>
            <person name="Jorgensen S.L."/>
            <person name="Zaremba-Niedzwiedzka K."/>
            <person name="Martijn J."/>
            <person name="Lind A.E."/>
            <person name="van Eijk R."/>
            <person name="Schleper C."/>
            <person name="Guy L."/>
            <person name="Ettema T.J."/>
        </authorList>
    </citation>
    <scope>NUCLEOTIDE SEQUENCE</scope>
</reference>
<dbReference type="Pfam" id="PF00623">
    <property type="entry name" value="RNA_pol_Rpb1_2"/>
    <property type="match status" value="1"/>
</dbReference>
<dbReference type="GO" id="GO:0000428">
    <property type="term" value="C:DNA-directed RNA polymerase complex"/>
    <property type="evidence" value="ECO:0007669"/>
    <property type="project" value="UniProtKB-KW"/>
</dbReference>
<dbReference type="InterPro" id="IPR000722">
    <property type="entry name" value="RNA_pol_asu"/>
</dbReference>
<protein>
    <recommendedName>
        <fullName evidence="1">DNA-directed RNA polymerase</fullName>
        <ecNumber evidence="1">2.7.7.6</ecNumber>
    </recommendedName>
</protein>
<gene>
    <name evidence="7" type="ORF">LCGC14_1552220</name>
</gene>
<dbReference type="Gene3D" id="1.10.40.90">
    <property type="match status" value="1"/>
</dbReference>
<name>A0A0F9JAY8_9ZZZZ</name>
<dbReference type="GO" id="GO:0032549">
    <property type="term" value="F:ribonucleoside binding"/>
    <property type="evidence" value="ECO:0007669"/>
    <property type="project" value="InterPro"/>
</dbReference>
<evidence type="ECO:0000256" key="1">
    <source>
        <dbReference type="ARBA" id="ARBA00012418"/>
    </source>
</evidence>
<feature type="domain" description="RNA polymerase N-terminal" evidence="6">
    <location>
        <begin position="855"/>
        <end position="1085"/>
    </location>
</feature>
<evidence type="ECO:0000313" key="7">
    <source>
        <dbReference type="EMBL" id="KKM55833.1"/>
    </source>
</evidence>
<dbReference type="Pfam" id="PF04565">
    <property type="entry name" value="RNA_pol_Rpb2_3"/>
    <property type="match status" value="1"/>
</dbReference>
<feature type="non-terminal residue" evidence="7">
    <location>
        <position position="1177"/>
    </location>
</feature>
<dbReference type="PANTHER" id="PTHR20856">
    <property type="entry name" value="DNA-DIRECTED RNA POLYMERASE I SUBUNIT 2"/>
    <property type="match status" value="1"/>
</dbReference>